<dbReference type="GO" id="GO:0046394">
    <property type="term" value="P:carboxylic acid biosynthetic process"/>
    <property type="evidence" value="ECO:0007669"/>
    <property type="project" value="UniProtKB-ARBA"/>
</dbReference>
<dbReference type="PANTHER" id="PTHR42743">
    <property type="entry name" value="AMINO-ACID AMINOTRANSFERASE"/>
    <property type="match status" value="1"/>
</dbReference>
<accession>A0A4P1RIT8</accession>
<keyword evidence="6" id="KW-1185">Reference proteome</keyword>
<dbReference type="Gene3D" id="3.20.10.10">
    <property type="entry name" value="D-amino Acid Aminotransferase, subunit A, domain 2"/>
    <property type="match status" value="1"/>
</dbReference>
<dbReference type="Pfam" id="PF01063">
    <property type="entry name" value="Aminotran_4"/>
    <property type="match status" value="1"/>
</dbReference>
<sequence>MTKMNLSSKDILSVSSGNSSHFDTANRRIEMQERYSKILVECSSQLVIDEDVFQHKEGIKVFTSKVPMKASLFATMKNVNYLPNVLAVMEAEEKGAFASIWVDEAGYIAEGELHTIIQIEDRFLELAHPRGIAILCPGHLTISYMAALQKRLLQLATKLVDQGLLKGVTTKNLTVEEAKSAAEMMYVGSTLPVLPIVAWDVRPIGNGKVGELTMSLSDLIWDDMVAGPDSQRIHVTYVE</sequence>
<evidence type="ECO:0000256" key="1">
    <source>
        <dbReference type="ARBA" id="ARBA00001933"/>
    </source>
</evidence>
<evidence type="ECO:0000256" key="3">
    <source>
        <dbReference type="ARBA" id="ARBA00022898"/>
    </source>
</evidence>
<dbReference type="InterPro" id="IPR001544">
    <property type="entry name" value="Aminotrans_IV"/>
</dbReference>
<proteinExistence type="inferred from homology"/>
<dbReference type="Gramene" id="OIW11551">
    <property type="protein sequence ID" value="OIW11551"/>
    <property type="gene ID" value="TanjilG_26917"/>
</dbReference>
<dbReference type="STRING" id="3871.A0A4P1RIT8"/>
<evidence type="ECO:0000256" key="2">
    <source>
        <dbReference type="ARBA" id="ARBA00009320"/>
    </source>
</evidence>
<name>A0A4P1RIT8_LUPAN</name>
<organism evidence="5 6">
    <name type="scientific">Lupinus angustifolius</name>
    <name type="common">Narrow-leaved blue lupine</name>
    <dbReference type="NCBI Taxonomy" id="3871"/>
    <lineage>
        <taxon>Eukaryota</taxon>
        <taxon>Viridiplantae</taxon>
        <taxon>Streptophyta</taxon>
        <taxon>Embryophyta</taxon>
        <taxon>Tracheophyta</taxon>
        <taxon>Spermatophyta</taxon>
        <taxon>Magnoliopsida</taxon>
        <taxon>eudicotyledons</taxon>
        <taxon>Gunneridae</taxon>
        <taxon>Pentapetalae</taxon>
        <taxon>rosids</taxon>
        <taxon>fabids</taxon>
        <taxon>Fabales</taxon>
        <taxon>Fabaceae</taxon>
        <taxon>Papilionoideae</taxon>
        <taxon>50 kb inversion clade</taxon>
        <taxon>genistoids sensu lato</taxon>
        <taxon>core genistoids</taxon>
        <taxon>Genisteae</taxon>
        <taxon>Lupinus</taxon>
    </lineage>
</organism>
<evidence type="ECO:0000313" key="5">
    <source>
        <dbReference type="EMBL" id="OIW11551.1"/>
    </source>
</evidence>
<gene>
    <name evidence="5" type="ORF">TanjilG_26917</name>
</gene>
<dbReference type="GO" id="GO:0008652">
    <property type="term" value="P:amino acid biosynthetic process"/>
    <property type="evidence" value="ECO:0007669"/>
    <property type="project" value="UniProtKB-ARBA"/>
</dbReference>
<dbReference type="GO" id="GO:0003824">
    <property type="term" value="F:catalytic activity"/>
    <property type="evidence" value="ECO:0007669"/>
    <property type="project" value="InterPro"/>
</dbReference>
<dbReference type="EMBL" id="CM007365">
    <property type="protein sequence ID" value="OIW11551.1"/>
    <property type="molecule type" value="Genomic_DNA"/>
</dbReference>
<dbReference type="Proteomes" id="UP000188354">
    <property type="component" value="Chromosome LG05"/>
</dbReference>
<evidence type="ECO:0000313" key="6">
    <source>
        <dbReference type="Proteomes" id="UP000188354"/>
    </source>
</evidence>
<dbReference type="InterPro" id="IPR050571">
    <property type="entry name" value="Class-IV_PLP-Dep_Aminotrnsfr"/>
</dbReference>
<protein>
    <submittedName>
        <fullName evidence="5">Uncharacterized protein</fullName>
    </submittedName>
</protein>
<dbReference type="InterPro" id="IPR036038">
    <property type="entry name" value="Aminotransferase-like"/>
</dbReference>
<reference evidence="5 6" key="1">
    <citation type="journal article" date="2017" name="Plant Biotechnol. J.">
        <title>A comprehensive draft genome sequence for lupin (Lupinus angustifolius), an emerging health food: insights into plant-microbe interactions and legume evolution.</title>
        <authorList>
            <person name="Hane J.K."/>
            <person name="Ming Y."/>
            <person name="Kamphuis L.G."/>
            <person name="Nelson M.N."/>
            <person name="Garg G."/>
            <person name="Atkins C.A."/>
            <person name="Bayer P.E."/>
            <person name="Bravo A."/>
            <person name="Bringans S."/>
            <person name="Cannon S."/>
            <person name="Edwards D."/>
            <person name="Foley R."/>
            <person name="Gao L.L."/>
            <person name="Harrison M.J."/>
            <person name="Huang W."/>
            <person name="Hurgobin B."/>
            <person name="Li S."/>
            <person name="Liu C.W."/>
            <person name="McGrath A."/>
            <person name="Morahan G."/>
            <person name="Murray J."/>
            <person name="Weller J."/>
            <person name="Jian J."/>
            <person name="Singh K.B."/>
        </authorList>
    </citation>
    <scope>NUCLEOTIDE SEQUENCE [LARGE SCALE GENOMIC DNA]</scope>
    <source>
        <strain evidence="6">cv. Tanjil</strain>
        <tissue evidence="5">Whole plant</tissue>
    </source>
</reference>
<keyword evidence="3" id="KW-0663">Pyridoxal phosphate</keyword>
<comment type="cofactor">
    <cofactor evidence="1">
        <name>pyridoxal 5'-phosphate</name>
        <dbReference type="ChEBI" id="CHEBI:597326"/>
    </cofactor>
</comment>
<dbReference type="FunFam" id="3.20.10.10:FF:000002">
    <property type="entry name" value="D-alanine aminotransferase"/>
    <property type="match status" value="1"/>
</dbReference>
<dbReference type="SUPFAM" id="SSF56752">
    <property type="entry name" value="D-aminoacid aminotransferase-like PLP-dependent enzymes"/>
    <property type="match status" value="1"/>
</dbReference>
<dbReference type="PANTHER" id="PTHR42743:SF8">
    <property type="entry name" value="OS01G0238500 PROTEIN"/>
    <property type="match status" value="1"/>
</dbReference>
<evidence type="ECO:0000256" key="4">
    <source>
        <dbReference type="SAM" id="MobiDB-lite"/>
    </source>
</evidence>
<feature type="region of interest" description="Disordered" evidence="4">
    <location>
        <begin position="1"/>
        <end position="22"/>
    </location>
</feature>
<dbReference type="InterPro" id="IPR043132">
    <property type="entry name" value="BCAT-like_C"/>
</dbReference>
<comment type="similarity">
    <text evidence="2">Belongs to the class-IV pyridoxal-phosphate-dependent aminotransferase family.</text>
</comment>
<dbReference type="AlphaFoldDB" id="A0A4P1RIT8"/>